<evidence type="ECO:0000313" key="5">
    <source>
        <dbReference type="Proteomes" id="UP000461585"/>
    </source>
</evidence>
<sequence>MKSFILDASHQQKYILVSNDFIDNHLAGANGDFVKVYLLAERLSAEGSSPLSVGDIADRLHLTESDVERAIRYWQSKEVWRLAEEGAPPSSAPPSPLLPADQKPGYTVEELARFMEQTELKELIYITQKYMGKILTQNDISTLVSFHDWLGLPVEVIEILVEYCVMGDHRNMRYMEKVALDWAENNIKTVAQAKYRSQVFNKRYFAVLKAFGLGDRTPTPPQIQVMDRWFAYGFDLPIIEEACHRTVQAINKPEFKYADKMLASWHESKVRTLEDIQKLDAAFQAQLEAKKSQGGGQGGNAFKTKPLPRNKFSNFSQRNYDFDALEKKALDMRLKDKDGKP</sequence>
<dbReference type="Pfam" id="PF07261">
    <property type="entry name" value="DnaB_2"/>
    <property type="match status" value="2"/>
</dbReference>
<proteinExistence type="inferred from homology"/>
<organism evidence="4 5">
    <name type="scientific">Anaerotalea alkaliphila</name>
    <dbReference type="NCBI Taxonomy" id="2662126"/>
    <lineage>
        <taxon>Bacteria</taxon>
        <taxon>Bacillati</taxon>
        <taxon>Bacillota</taxon>
        <taxon>Clostridia</taxon>
        <taxon>Eubacteriales</taxon>
        <taxon>Anaerotalea</taxon>
    </lineage>
</organism>
<feature type="domain" description="DnaB/C C-terminal" evidence="3">
    <location>
        <begin position="126"/>
        <end position="195"/>
    </location>
</feature>
<dbReference type="InterPro" id="IPR006343">
    <property type="entry name" value="DnaB/C_C"/>
</dbReference>
<evidence type="ECO:0000256" key="1">
    <source>
        <dbReference type="ARBA" id="ARBA00093462"/>
    </source>
</evidence>
<dbReference type="NCBIfam" id="TIGR01446">
    <property type="entry name" value="DnaD_dom"/>
    <property type="match status" value="2"/>
</dbReference>
<dbReference type="Proteomes" id="UP000461585">
    <property type="component" value="Unassembled WGS sequence"/>
</dbReference>
<reference evidence="4 5" key="1">
    <citation type="submission" date="2020-01" db="EMBL/GenBank/DDBJ databases">
        <title>Anaeroalcalibacter tamaniensis gen. nov., sp. nov., moderately halophilic strictly anaerobic fermenter bacterium from mud volcano of Taman peninsula.</title>
        <authorList>
            <person name="Frolova A."/>
            <person name="Merkel A.Y."/>
            <person name="Slobodkin A.I."/>
        </authorList>
    </citation>
    <scope>NUCLEOTIDE SEQUENCE [LARGE SCALE GENOMIC DNA]</scope>
    <source>
        <strain evidence="4 5">F-3ap</strain>
    </source>
</reference>
<dbReference type="PIRSF" id="PIRSF033722">
    <property type="entry name" value="DnaD_CA_C3587_prd"/>
    <property type="match status" value="1"/>
</dbReference>
<protein>
    <submittedName>
        <fullName evidence="4">DnaD domain protein</fullName>
    </submittedName>
</protein>
<dbReference type="InterPro" id="IPR034829">
    <property type="entry name" value="DnaD-like_sf"/>
</dbReference>
<dbReference type="PANTHER" id="PTHR37293">
    <property type="entry name" value="PHAGE REPLICATION PROTEIN-RELATED"/>
    <property type="match status" value="1"/>
</dbReference>
<feature type="domain" description="DnaB/C C-terminal" evidence="3">
    <location>
        <begin position="216"/>
        <end position="278"/>
    </location>
</feature>
<gene>
    <name evidence="4" type="ORF">GXN74_03105</name>
</gene>
<dbReference type="PANTHER" id="PTHR37293:SF5">
    <property type="entry name" value="DNA REPLICATION PROTEIN"/>
    <property type="match status" value="1"/>
</dbReference>
<evidence type="ECO:0000259" key="3">
    <source>
        <dbReference type="Pfam" id="PF07261"/>
    </source>
</evidence>
<dbReference type="SUPFAM" id="SSF158499">
    <property type="entry name" value="DnaD domain-like"/>
    <property type="match status" value="2"/>
</dbReference>
<evidence type="ECO:0000256" key="2">
    <source>
        <dbReference type="SAM" id="MobiDB-lite"/>
    </source>
</evidence>
<feature type="region of interest" description="Disordered" evidence="2">
    <location>
        <begin position="289"/>
        <end position="315"/>
    </location>
</feature>
<keyword evidence="5" id="KW-1185">Reference proteome</keyword>
<dbReference type="RefSeq" id="WP_162369458.1">
    <property type="nucleotide sequence ID" value="NZ_JAAEEH010000005.1"/>
</dbReference>
<name>A0A7X5HU62_9FIRM</name>
<comment type="caution">
    <text evidence="4">The sequence shown here is derived from an EMBL/GenBank/DDBJ whole genome shotgun (WGS) entry which is preliminary data.</text>
</comment>
<dbReference type="InterPro" id="IPR017019">
    <property type="entry name" value="DNA_replication_prd_bac"/>
</dbReference>
<comment type="similarity">
    <text evidence="1">Belongs to the DnaB/DnaD family.</text>
</comment>
<accession>A0A7X5HU62</accession>
<evidence type="ECO:0000313" key="4">
    <source>
        <dbReference type="EMBL" id="NDL66732.1"/>
    </source>
</evidence>
<dbReference type="EMBL" id="JAAEEH010000005">
    <property type="protein sequence ID" value="NDL66732.1"/>
    <property type="molecule type" value="Genomic_DNA"/>
</dbReference>
<dbReference type="AlphaFoldDB" id="A0A7X5HU62"/>
<dbReference type="InterPro" id="IPR053162">
    <property type="entry name" value="DnaD"/>
</dbReference>
<dbReference type="Gene3D" id="1.10.10.630">
    <property type="entry name" value="DnaD domain-like"/>
    <property type="match status" value="2"/>
</dbReference>